<protein>
    <submittedName>
        <fullName evidence="2">Uncharacterized protein</fullName>
    </submittedName>
</protein>
<gene>
    <name evidence="2" type="ORF">DPMN_170740</name>
</gene>
<sequence>MNNTTFTHLQIPQLGEGVDNNTEDDVEANSRDEYEEGHVVQHDGPKRRKRSLVFGLFDHLQNNTQVNLTYKAI</sequence>
<feature type="compositionally biased region" description="Basic and acidic residues" evidence="1">
    <location>
        <begin position="28"/>
        <end position="44"/>
    </location>
</feature>
<feature type="region of interest" description="Disordered" evidence="1">
    <location>
        <begin position="1"/>
        <end position="46"/>
    </location>
</feature>
<keyword evidence="3" id="KW-1185">Reference proteome</keyword>
<proteinExistence type="predicted"/>
<organism evidence="2 3">
    <name type="scientific">Dreissena polymorpha</name>
    <name type="common">Zebra mussel</name>
    <name type="synonym">Mytilus polymorpha</name>
    <dbReference type="NCBI Taxonomy" id="45954"/>
    <lineage>
        <taxon>Eukaryota</taxon>
        <taxon>Metazoa</taxon>
        <taxon>Spiralia</taxon>
        <taxon>Lophotrochozoa</taxon>
        <taxon>Mollusca</taxon>
        <taxon>Bivalvia</taxon>
        <taxon>Autobranchia</taxon>
        <taxon>Heteroconchia</taxon>
        <taxon>Euheterodonta</taxon>
        <taxon>Imparidentia</taxon>
        <taxon>Neoheterodontei</taxon>
        <taxon>Myida</taxon>
        <taxon>Dreissenoidea</taxon>
        <taxon>Dreissenidae</taxon>
        <taxon>Dreissena</taxon>
    </lineage>
</organism>
<reference evidence="2" key="2">
    <citation type="submission" date="2020-11" db="EMBL/GenBank/DDBJ databases">
        <authorList>
            <person name="McCartney M.A."/>
            <person name="Auch B."/>
            <person name="Kono T."/>
            <person name="Mallez S."/>
            <person name="Becker A."/>
            <person name="Gohl D.M."/>
            <person name="Silverstein K.A.T."/>
            <person name="Koren S."/>
            <person name="Bechman K.B."/>
            <person name="Herman A."/>
            <person name="Abrahante J.E."/>
            <person name="Garbe J."/>
        </authorList>
    </citation>
    <scope>NUCLEOTIDE SEQUENCE</scope>
    <source>
        <strain evidence="2">Duluth1</strain>
        <tissue evidence="2">Whole animal</tissue>
    </source>
</reference>
<name>A0A9D4E0D0_DREPO</name>
<dbReference type="Proteomes" id="UP000828390">
    <property type="component" value="Unassembled WGS sequence"/>
</dbReference>
<dbReference type="EMBL" id="JAIWYP010000009">
    <property type="protein sequence ID" value="KAH3769472.1"/>
    <property type="molecule type" value="Genomic_DNA"/>
</dbReference>
<accession>A0A9D4E0D0</accession>
<evidence type="ECO:0000313" key="2">
    <source>
        <dbReference type="EMBL" id="KAH3769472.1"/>
    </source>
</evidence>
<dbReference type="AlphaFoldDB" id="A0A9D4E0D0"/>
<comment type="caution">
    <text evidence="2">The sequence shown here is derived from an EMBL/GenBank/DDBJ whole genome shotgun (WGS) entry which is preliminary data.</text>
</comment>
<reference evidence="2" key="1">
    <citation type="journal article" date="2019" name="bioRxiv">
        <title>The Genome of the Zebra Mussel, Dreissena polymorpha: A Resource for Invasive Species Research.</title>
        <authorList>
            <person name="McCartney M.A."/>
            <person name="Auch B."/>
            <person name="Kono T."/>
            <person name="Mallez S."/>
            <person name="Zhang Y."/>
            <person name="Obille A."/>
            <person name="Becker A."/>
            <person name="Abrahante J.E."/>
            <person name="Garbe J."/>
            <person name="Badalamenti J.P."/>
            <person name="Herman A."/>
            <person name="Mangelson H."/>
            <person name="Liachko I."/>
            <person name="Sullivan S."/>
            <person name="Sone E.D."/>
            <person name="Koren S."/>
            <person name="Silverstein K.A.T."/>
            <person name="Beckman K.B."/>
            <person name="Gohl D.M."/>
        </authorList>
    </citation>
    <scope>NUCLEOTIDE SEQUENCE</scope>
    <source>
        <strain evidence="2">Duluth1</strain>
        <tissue evidence="2">Whole animal</tissue>
    </source>
</reference>
<evidence type="ECO:0000313" key="3">
    <source>
        <dbReference type="Proteomes" id="UP000828390"/>
    </source>
</evidence>
<feature type="compositionally biased region" description="Polar residues" evidence="1">
    <location>
        <begin position="1"/>
        <end position="10"/>
    </location>
</feature>
<evidence type="ECO:0000256" key="1">
    <source>
        <dbReference type="SAM" id="MobiDB-lite"/>
    </source>
</evidence>